<sequence>MNRPDRPIPDCMFEQASDWLFRMHDAAGEERTKAALQAWLGADPRHQVAWRLACQAWKATEAIPSDVVAAVPQRRGRVRYAALALAACLAAVALVPSLVMRVRADLVTIAGQSGQVQLADGSRVVLGGDSAISHDFSAKDRSVSLWRGEAYFEVTPDRTRPFVVRGDGVTVTVTGTAFGVDLGKETTTVAVTQGSVLVGVHGEDFRLVPGQSLAIDQVSGEVRRRPIDPADVAAWRRGRLVAGDQTVSAVVDSIRRHYSGFIVLTDSGLGGRRVTGLYDLADPERALRALVGPYGGVVRQVTPYLLVVSAS</sequence>
<keyword evidence="1" id="KW-1133">Transmembrane helix</keyword>
<evidence type="ECO:0000256" key="1">
    <source>
        <dbReference type="SAM" id="Phobius"/>
    </source>
</evidence>
<dbReference type="PIRSF" id="PIRSF018266">
    <property type="entry name" value="FecR"/>
    <property type="match status" value="1"/>
</dbReference>
<dbReference type="Proteomes" id="UP000015350">
    <property type="component" value="Unassembled WGS sequence"/>
</dbReference>
<evidence type="ECO:0000313" key="5">
    <source>
        <dbReference type="Proteomes" id="UP000015350"/>
    </source>
</evidence>
<dbReference type="Pfam" id="PF16220">
    <property type="entry name" value="DUF4880"/>
    <property type="match status" value="1"/>
</dbReference>
<evidence type="ECO:0000313" key="4">
    <source>
        <dbReference type="EMBL" id="EPY02503.1"/>
    </source>
</evidence>
<dbReference type="InterPro" id="IPR006860">
    <property type="entry name" value="FecR"/>
</dbReference>
<dbReference type="Gene3D" id="2.60.120.1440">
    <property type="match status" value="1"/>
</dbReference>
<protein>
    <submittedName>
        <fullName evidence="4">Putative FecR protein</fullName>
    </submittedName>
</protein>
<evidence type="ECO:0000259" key="3">
    <source>
        <dbReference type="Pfam" id="PF16220"/>
    </source>
</evidence>
<dbReference type="PANTHER" id="PTHR30273">
    <property type="entry name" value="PERIPLASMIC SIGNAL SENSOR AND SIGMA FACTOR ACTIVATOR FECR-RELATED"/>
    <property type="match status" value="1"/>
</dbReference>
<dbReference type="Pfam" id="PF04773">
    <property type="entry name" value="FecR"/>
    <property type="match status" value="1"/>
</dbReference>
<dbReference type="eggNOG" id="COG3712">
    <property type="taxonomic scope" value="Bacteria"/>
</dbReference>
<proteinExistence type="predicted"/>
<name>S9SEL3_MAGFU</name>
<feature type="domain" description="FecR protein" evidence="2">
    <location>
        <begin position="105"/>
        <end position="196"/>
    </location>
</feature>
<dbReference type="AlphaFoldDB" id="S9SEL3"/>
<comment type="caution">
    <text evidence="4">The sequence shown here is derived from an EMBL/GenBank/DDBJ whole genome shotgun (WGS) entry which is preliminary data.</text>
</comment>
<keyword evidence="1" id="KW-0812">Transmembrane</keyword>
<dbReference type="RefSeq" id="WP_021131435.1">
    <property type="nucleotide sequence ID" value="NZ_AQPH01000013.1"/>
</dbReference>
<dbReference type="EMBL" id="AQPH01000013">
    <property type="protein sequence ID" value="EPY02503.1"/>
    <property type="molecule type" value="Genomic_DNA"/>
</dbReference>
<dbReference type="OrthoDB" id="1098280at2"/>
<accession>S9SEL3</accession>
<dbReference type="STRING" id="1316936.K678_05378"/>
<feature type="transmembrane region" description="Helical" evidence="1">
    <location>
        <begin position="80"/>
        <end position="99"/>
    </location>
</feature>
<reference evidence="4 5" key="1">
    <citation type="submission" date="2013-04" db="EMBL/GenBank/DDBJ databases">
        <authorList>
            <person name="Kuznetsov B."/>
            <person name="Ivanovsky R."/>
        </authorList>
    </citation>
    <scope>NUCLEOTIDE SEQUENCE [LARGE SCALE GENOMIC DNA]</scope>
    <source>
        <strain evidence="4 5">MGU-K5</strain>
    </source>
</reference>
<keyword evidence="1" id="KW-0472">Membrane</keyword>
<dbReference type="GO" id="GO:0016989">
    <property type="term" value="F:sigma factor antagonist activity"/>
    <property type="evidence" value="ECO:0007669"/>
    <property type="project" value="TreeGrafter"/>
</dbReference>
<organism evidence="4 5">
    <name type="scientific">Magnetospirillum fulvum MGU-K5</name>
    <dbReference type="NCBI Taxonomy" id="1316936"/>
    <lineage>
        <taxon>Bacteria</taxon>
        <taxon>Pseudomonadati</taxon>
        <taxon>Pseudomonadota</taxon>
        <taxon>Alphaproteobacteria</taxon>
        <taxon>Rhodospirillales</taxon>
        <taxon>Rhodospirillaceae</taxon>
        <taxon>Magnetospirillum</taxon>
    </lineage>
</organism>
<gene>
    <name evidence="4" type="ORF">K678_05378</name>
</gene>
<dbReference type="InterPro" id="IPR012373">
    <property type="entry name" value="Ferrdict_sens_TM"/>
</dbReference>
<dbReference type="PANTHER" id="PTHR30273:SF2">
    <property type="entry name" value="PROTEIN FECR"/>
    <property type="match status" value="1"/>
</dbReference>
<feature type="domain" description="FecR N-terminal" evidence="3">
    <location>
        <begin position="14"/>
        <end position="55"/>
    </location>
</feature>
<dbReference type="InterPro" id="IPR032623">
    <property type="entry name" value="FecR_N"/>
</dbReference>
<evidence type="ECO:0000259" key="2">
    <source>
        <dbReference type="Pfam" id="PF04773"/>
    </source>
</evidence>